<dbReference type="PANTHER" id="PTHR30441">
    <property type="entry name" value="DUF748 DOMAIN-CONTAINING PROTEIN"/>
    <property type="match status" value="1"/>
</dbReference>
<dbReference type="InterPro" id="IPR036737">
    <property type="entry name" value="OmpA-like_sf"/>
</dbReference>
<feature type="transmembrane region" description="Helical" evidence="1">
    <location>
        <begin position="30"/>
        <end position="50"/>
    </location>
</feature>
<dbReference type="Pfam" id="PF05359">
    <property type="entry name" value="DUF748"/>
    <property type="match status" value="1"/>
</dbReference>
<accession>A0A133XP99</accession>
<dbReference type="AlphaFoldDB" id="A0A133XP99"/>
<dbReference type="RefSeq" id="WP_083518130.1">
    <property type="nucleotide sequence ID" value="NZ_LODL01000002.1"/>
</dbReference>
<dbReference type="EMBL" id="LODL01000002">
    <property type="protein sequence ID" value="KXB32749.1"/>
    <property type="molecule type" value="Genomic_DNA"/>
</dbReference>
<gene>
    <name evidence="2" type="ORF">AT959_00705</name>
</gene>
<keyword evidence="3" id="KW-1185">Reference proteome</keyword>
<keyword evidence="1" id="KW-0472">Membrane</keyword>
<evidence type="ECO:0008006" key="4">
    <source>
        <dbReference type="Google" id="ProtNLM"/>
    </source>
</evidence>
<protein>
    <recommendedName>
        <fullName evidence="4">AsmA domain-containing protein</fullName>
    </recommendedName>
</protein>
<evidence type="ECO:0000313" key="2">
    <source>
        <dbReference type="EMBL" id="KXB32749.1"/>
    </source>
</evidence>
<dbReference type="InterPro" id="IPR052894">
    <property type="entry name" value="AsmA-related"/>
</dbReference>
<keyword evidence="1" id="KW-1133">Transmembrane helix</keyword>
<dbReference type="InterPro" id="IPR008023">
    <property type="entry name" value="DUF748"/>
</dbReference>
<comment type="caution">
    <text evidence="2">The sequence shown here is derived from an EMBL/GenBank/DDBJ whole genome shotgun (WGS) entry which is preliminary data.</text>
</comment>
<evidence type="ECO:0000313" key="3">
    <source>
        <dbReference type="Proteomes" id="UP000070186"/>
    </source>
</evidence>
<dbReference type="Proteomes" id="UP000070186">
    <property type="component" value="Unassembled WGS sequence"/>
</dbReference>
<dbReference type="GO" id="GO:0005886">
    <property type="term" value="C:plasma membrane"/>
    <property type="evidence" value="ECO:0007669"/>
    <property type="project" value="TreeGrafter"/>
</dbReference>
<reference evidence="2 3" key="1">
    <citation type="submission" date="2015-12" db="EMBL/GenBank/DDBJ databases">
        <title>Nitrous oxide reduction kinetics distinguish bacteria harboring typical versus atypical NosZ.</title>
        <authorList>
            <person name="Yoon S."/>
            <person name="Nissen S."/>
            <person name="Park D."/>
            <person name="Sanford R.A."/>
            <person name="Loeffler F.E."/>
        </authorList>
    </citation>
    <scope>NUCLEOTIDE SEQUENCE [LARGE SCALE GENOMIC DNA]</scope>
    <source>
        <strain evidence="2 3">ATCC BAA-841</strain>
    </source>
</reference>
<dbReference type="GO" id="GO:0090313">
    <property type="term" value="P:regulation of protein targeting to membrane"/>
    <property type="evidence" value="ECO:0007669"/>
    <property type="project" value="TreeGrafter"/>
</dbReference>
<dbReference type="STRING" id="281362.AT959_00705"/>
<organism evidence="2 3">
    <name type="scientific">Dechloromonas denitrificans</name>
    <dbReference type="NCBI Taxonomy" id="281362"/>
    <lineage>
        <taxon>Bacteria</taxon>
        <taxon>Pseudomonadati</taxon>
        <taxon>Pseudomonadota</taxon>
        <taxon>Betaproteobacteria</taxon>
        <taxon>Rhodocyclales</taxon>
        <taxon>Azonexaceae</taxon>
        <taxon>Dechloromonas</taxon>
    </lineage>
</organism>
<name>A0A133XP99_9RHOO</name>
<sequence length="1130" mass="122739">MAEETGTNSTTMSRASAVLNSPRSRRFGKWFGGFLLLFGLFGFFAAPPLVKSILLKQLSTELHREVSIESIDINPFALSARISGLSIKAEGGKELAGFDELFVNLSTFSVFQAGLVVDAIRLQGPRLAVARLSEGRYDISDLLDAWMKPKEEPESPLPRFSLNNIQVIGGKIEFDDQPKGKVHTIGNINLGLPFVSSLPYQAEVHIEPSFSAVINGAPLALKGRSKPFAGKHESELDLDLDRFDLAGFQPYLPDSVPLHLGAGTLDSELKIVFRELSEQVFSLAVVGSAHVSGLALAESGGQPLIGWKRLDVDLENADLINRKIAIKRITLDGLDATLTVNRQGEFNILMLADRLARPAAKAPTEKPAATSSPAKPLEWSLGEFVLTDGLLRWNDDSKLAPVVGEVRHLQAVVGRLDSKLVEPIEIGEVSYQVDLGERFRVEKMQIKGIRVDLPAHRIDIAEVSNSQTRARMLRNKTGQIEWVSSPVLKTIRATKEKVEDERPWVGAIAKLSIEDLAFRLEDQTTRPAAVQELEGFSLHGEHLGNEPGKKGTVSLKGKINKKGNLNVDGTVQIMPLSVALKVQTEAIPLMPLQPYFSEQLNIALSRGQFSNKGEATAVIDKGELKAGYKGSLTLGDFLAVDKINSADFLKWKSLYVGGVDFQLQPMTINVGEIALADFYSRLILNAAGRLNVQDIVKKPEGEVVVAPPAPTQGPTEASKTAAVKPPAKEAVAAKPVVPIKIAKITLQNGTVNFSDFFVKPNYTVNVTKLGGRISGLSSAADTLADLELRGSYANSAPVQIAGKLNPLAAKSFLDIKAEVTGVDLVGFSPYSGKYAGYAIEKGKLSLNLAYKLENNLLTADNRLFIDQFTFGDQIESPDATKLPVNLAISLLKNNRGEIDLNLPISGSLDDPEFSVGGLIFKVIGNLFVKAVTSPFALLGSMFGSGEELSNVEFAPGRAAINEAAGKKLEALAKALNERAALKLEITGRADPEADKEGIKRVAIERAMKAEKLKDTLKKSGEGDSLESIEIAPEEYKTYLTRAYKEAKFPKPRNMVGMQKELPVEEMEKLMLTNLPASDDDVRALAVRRAETVQGWLVESGKVPVERIFLLPAKIEADEKAKTSRVDFSLR</sequence>
<dbReference type="PANTHER" id="PTHR30441:SF8">
    <property type="entry name" value="DUF748 DOMAIN-CONTAINING PROTEIN"/>
    <property type="match status" value="1"/>
</dbReference>
<dbReference type="Gene3D" id="3.30.1330.60">
    <property type="entry name" value="OmpA-like domain"/>
    <property type="match status" value="1"/>
</dbReference>
<keyword evidence="1" id="KW-0812">Transmembrane</keyword>
<proteinExistence type="predicted"/>
<evidence type="ECO:0000256" key="1">
    <source>
        <dbReference type="SAM" id="Phobius"/>
    </source>
</evidence>